<dbReference type="SUPFAM" id="SSF50978">
    <property type="entry name" value="WD40 repeat-like"/>
    <property type="match status" value="1"/>
</dbReference>
<dbReference type="InterPro" id="IPR036322">
    <property type="entry name" value="WD40_repeat_dom_sf"/>
</dbReference>
<dbReference type="GO" id="GO:0015629">
    <property type="term" value="C:actin cytoskeleton"/>
    <property type="evidence" value="ECO:0007669"/>
    <property type="project" value="InterPro"/>
</dbReference>
<reference evidence="2" key="1">
    <citation type="submission" date="2020-12" db="UniProtKB">
        <authorList>
            <consortium name="WormBaseParasite"/>
        </authorList>
    </citation>
    <scope>IDENTIFICATION</scope>
    <source>
        <strain evidence="2">MHco3</strain>
    </source>
</reference>
<dbReference type="GO" id="GO:0007015">
    <property type="term" value="P:actin filament organization"/>
    <property type="evidence" value="ECO:0007669"/>
    <property type="project" value="InterPro"/>
</dbReference>
<dbReference type="GO" id="GO:0051015">
    <property type="term" value="F:actin filament binding"/>
    <property type="evidence" value="ECO:0007669"/>
    <property type="project" value="TreeGrafter"/>
</dbReference>
<dbReference type="PANTHER" id="PTHR15435">
    <property type="entry name" value="KICSTOR COMPLEX PROTEIN KAPTIN"/>
    <property type="match status" value="1"/>
</dbReference>
<dbReference type="OMA" id="RSNCLQT"/>
<keyword evidence="1" id="KW-1185">Reference proteome</keyword>
<dbReference type="InterPro" id="IPR029982">
    <property type="entry name" value="Kptn"/>
</dbReference>
<proteinExistence type="predicted"/>
<evidence type="ECO:0000313" key="1">
    <source>
        <dbReference type="Proteomes" id="UP000025227"/>
    </source>
</evidence>
<sequence>MALPLDLPVGDNELHFMETKFLPFPESKEILIIRERPSLSSECTAELSAAIHTCLINAYGRLQFIEENKVVYLPKLLSETSIKSGHSIELSCAEVSPLDSGGGSAVLATCWVELNEHFCPCRYFGAIFRISATLHIEMTSKVETSAPVAYCTLVEKVTGGAEHRYWINYESGKCVTVYELKQASDELVIMEDPSSVFPEITLDGFPGTVIRSSRISSEKLEWNAVGFDTGRVFLSVFDAETKKVKRKQIKFSGPVSVVEFVPYLAFRTPRISESEGPDPLPCYEERFLVVSSTLGPVAIWKCVYENDELSWNNEFVLSQSEQFDTITSTCIINGNIAIGTYCGKILFYSSPYDLLCHEIASMTQVHAPIVNMKVLDHKTLCVLSTAGLHTVTRSET</sequence>
<dbReference type="WBParaSite" id="HCON_00145140-00001">
    <property type="protein sequence ID" value="HCON_00145140-00001"/>
    <property type="gene ID" value="HCON_00145140"/>
</dbReference>
<accession>A0A7I4YWB5</accession>
<dbReference type="AlphaFoldDB" id="A0A7I4YWB5"/>
<dbReference type="GO" id="GO:0034198">
    <property type="term" value="P:cellular response to amino acid starvation"/>
    <property type="evidence" value="ECO:0007669"/>
    <property type="project" value="TreeGrafter"/>
</dbReference>
<name>A0A7I4YWB5_HAECO</name>
<dbReference type="OrthoDB" id="10267127at2759"/>
<evidence type="ECO:0000313" key="2">
    <source>
        <dbReference type="WBParaSite" id="HCON_00145140-00001"/>
    </source>
</evidence>
<dbReference type="PANTHER" id="PTHR15435:SF2">
    <property type="entry name" value="KICSTOR COMPLEX PROTEIN KAPTIN"/>
    <property type="match status" value="1"/>
</dbReference>
<dbReference type="GO" id="GO:1904262">
    <property type="term" value="P:negative regulation of TORC1 signaling"/>
    <property type="evidence" value="ECO:0007669"/>
    <property type="project" value="TreeGrafter"/>
</dbReference>
<dbReference type="Proteomes" id="UP000025227">
    <property type="component" value="Unplaced"/>
</dbReference>
<protein>
    <submittedName>
        <fullName evidence="2">WD repeat-containing protein 73</fullName>
    </submittedName>
</protein>
<dbReference type="GO" id="GO:0030027">
    <property type="term" value="C:lamellipodium"/>
    <property type="evidence" value="ECO:0007669"/>
    <property type="project" value="TreeGrafter"/>
</dbReference>
<organism evidence="1 2">
    <name type="scientific">Haemonchus contortus</name>
    <name type="common">Barber pole worm</name>
    <dbReference type="NCBI Taxonomy" id="6289"/>
    <lineage>
        <taxon>Eukaryota</taxon>
        <taxon>Metazoa</taxon>
        <taxon>Ecdysozoa</taxon>
        <taxon>Nematoda</taxon>
        <taxon>Chromadorea</taxon>
        <taxon>Rhabditida</taxon>
        <taxon>Rhabditina</taxon>
        <taxon>Rhabditomorpha</taxon>
        <taxon>Strongyloidea</taxon>
        <taxon>Trichostrongylidae</taxon>
        <taxon>Haemonchus</taxon>
    </lineage>
</organism>